<proteinExistence type="evidence at transcript level"/>
<feature type="region of interest" description="Disordered" evidence="1">
    <location>
        <begin position="36"/>
        <end position="55"/>
    </location>
</feature>
<evidence type="ECO:0000256" key="1">
    <source>
        <dbReference type="SAM" id="MobiDB-lite"/>
    </source>
</evidence>
<dbReference type="AGR" id="MGI:2147274"/>
<feature type="region of interest" description="Disordered" evidence="1">
    <location>
        <begin position="77"/>
        <end position="194"/>
    </location>
</feature>
<dbReference type="PeptideAtlas" id="Q8R0G0"/>
<organism evidence="2">
    <name type="scientific">Mus musculus</name>
    <name type="common">Mouse</name>
    <dbReference type="NCBI Taxonomy" id="10090"/>
    <lineage>
        <taxon>Eukaryota</taxon>
        <taxon>Metazoa</taxon>
        <taxon>Chordata</taxon>
        <taxon>Craniata</taxon>
        <taxon>Vertebrata</taxon>
        <taxon>Euteleostomi</taxon>
        <taxon>Mammalia</taxon>
        <taxon>Eutheria</taxon>
        <taxon>Euarchontoglires</taxon>
        <taxon>Glires</taxon>
        <taxon>Rodentia</taxon>
        <taxon>Myomorpha</taxon>
        <taxon>Muroidea</taxon>
        <taxon>Muridae</taxon>
        <taxon>Murinae</taxon>
        <taxon>Mus</taxon>
        <taxon>Mus</taxon>
    </lineage>
</organism>
<dbReference type="AlphaFoldDB" id="Q8R0G0"/>
<reference evidence="2" key="1">
    <citation type="journal article" date="2004" name="Genome Res.">
        <title>The status, quality, and expansion of the NIH full-length cDNA project: the Mammalian Gene Collection (MGC).</title>
        <authorList>
            <consortium name="The MGC Project Team"/>
            <person name="Gerhard D.S."/>
            <person name="Wagner L."/>
            <person name="Feingold E.A."/>
            <person name="Shenmen C.M."/>
            <person name="Grouse L.H."/>
            <person name="Schuler G."/>
            <person name="Klein S.L."/>
            <person name="Old S."/>
            <person name="Rasooly R."/>
            <person name="Good P."/>
            <person name="Guyer M."/>
            <person name="Peck A.M."/>
            <person name="Derge J.G."/>
            <person name="Lipman D."/>
            <person name="Collins F.S."/>
            <person name="Jang W."/>
            <person name="Sherry S."/>
            <person name="Feolo M."/>
            <person name="Misquitta L."/>
            <person name="Lee E."/>
            <person name="Rotmistrovsky K."/>
            <person name="Greenhut S.F."/>
            <person name="Schaefer C.F."/>
            <person name="Buetow K."/>
            <person name="Bonner T.I."/>
            <person name="Haussler D."/>
            <person name="Kent J."/>
            <person name="Kiekhaus M."/>
            <person name="Furey T."/>
            <person name="Brent M."/>
            <person name="Prange C."/>
            <person name="Schreiber K."/>
            <person name="Shapiro N."/>
            <person name="Bhat N.K."/>
            <person name="Hopkins R.F."/>
            <person name="Hsie F."/>
            <person name="Driscoll T."/>
            <person name="Soares M.B."/>
            <person name="Casavant T.L."/>
            <person name="Scheetz T.E."/>
            <person name="Brown-stein M.J."/>
            <person name="Usdin T.B."/>
            <person name="Toshiyuki S."/>
            <person name="Carninci P."/>
            <person name="Piao Y."/>
            <person name="Dudekula D.B."/>
            <person name="Ko M.S."/>
            <person name="Kawakami K."/>
            <person name="Suzuki Y."/>
            <person name="Sugano S."/>
            <person name="Gruber C.E."/>
            <person name="Smith M.R."/>
            <person name="Simmons B."/>
            <person name="Moore T."/>
            <person name="Waterman R."/>
            <person name="Johnson S.L."/>
            <person name="Ruan Y."/>
            <person name="Wei C.L."/>
            <person name="Mathavan S."/>
            <person name="Gunaratne P.H."/>
            <person name="Wu J."/>
            <person name="Garcia A.M."/>
            <person name="Hulyk S.W."/>
            <person name="Fuh E."/>
            <person name="Yuan Y."/>
            <person name="Sneed A."/>
            <person name="Kowis C."/>
            <person name="Hodgson A."/>
            <person name="Muzny D.M."/>
            <person name="McPherson J."/>
            <person name="Gibbs R.A."/>
            <person name="Fahey J."/>
            <person name="Helton E."/>
            <person name="Ketteman M."/>
            <person name="Madan A."/>
            <person name="Rodrigues S."/>
            <person name="Sanchez A."/>
            <person name="Whiting M."/>
            <person name="Madari A."/>
            <person name="Young A.C."/>
            <person name="Wetherby K.D."/>
            <person name="Granite S.J."/>
            <person name="Kwong P.N."/>
            <person name="Brinkley C.P."/>
            <person name="Pearson R.L."/>
            <person name="Bouffard G.G."/>
            <person name="Blakesly R.W."/>
            <person name="Green E.D."/>
            <person name="Dickson M.C."/>
            <person name="Rodriguez A.C."/>
            <person name="Grimwood J."/>
            <person name="Schmutz J."/>
            <person name="Myers R.M."/>
            <person name="Butterfield Y.S."/>
            <person name="Griffith M."/>
            <person name="Griffith O.L."/>
            <person name="Krzywinski M.I."/>
            <person name="Liao N."/>
            <person name="Morin R."/>
            <person name="Morrin R."/>
            <person name="Palmquist D."/>
            <person name="Petrescu A.S."/>
            <person name="Skalska U."/>
            <person name="Smailus D.E."/>
            <person name="Stott J.M."/>
            <person name="Schnerch A."/>
            <person name="Schein J.E."/>
            <person name="Jones S.J."/>
            <person name="Holt R.A."/>
            <person name="Baross A."/>
            <person name="Marra M.A."/>
            <person name="Clifton S."/>
            <person name="Makowski K.A."/>
            <person name="Bosak S."/>
            <person name="Malek J."/>
        </authorList>
    </citation>
    <scope>NUCLEOTIDE SEQUENCE [LARGE SCALE MRNA]</scope>
    <source>
        <strain evidence="2">Mix FVB/N</strain>
        <tissue evidence="2">Mammary tumor. WAP-TGF alpha model. 7 months old</tissue>
    </source>
</reference>
<feature type="compositionally biased region" description="Acidic residues" evidence="1">
    <location>
        <begin position="45"/>
        <end position="55"/>
    </location>
</feature>
<dbReference type="EMBL" id="BC026945">
    <property type="protein sequence ID" value="AAH26945.1"/>
    <property type="molecule type" value="mRNA"/>
</dbReference>
<protein>
    <submittedName>
        <fullName evidence="2">Arap3 protein</fullName>
    </submittedName>
</protein>
<feature type="compositionally biased region" description="Pro residues" evidence="1">
    <location>
        <begin position="162"/>
        <end position="185"/>
    </location>
</feature>
<sequence length="194" mass="21147">MPLLPIRGDDSGATLLSANQTLRRLHNRRTLSMFFPMKSPQGSVEEQDELEEPVYEEPVYEEVGAFPELTKDTTFSSTWEWSAKSDPSLTSQRSFDQPPLSKASMLGHEERIPDPPPGPPSKSSSQARGSLEEQLLQELNNLILRKGEPASCPESSSQPTSPQAPSPTSLPTPTPSLPTQPPCTSNPPSSQPLT</sequence>
<accession>Q8R0G0</accession>
<feature type="compositionally biased region" description="Low complexity" evidence="1">
    <location>
        <begin position="132"/>
        <end position="142"/>
    </location>
</feature>
<evidence type="ECO:0000313" key="2">
    <source>
        <dbReference type="EMBL" id="AAH26945.1"/>
    </source>
</evidence>
<evidence type="ECO:0000313" key="3">
    <source>
        <dbReference type="MGI" id="MGI:2147274"/>
    </source>
</evidence>
<name>Q8R0G0_MOUSE</name>
<dbReference type="UCSC" id="uc012bcc.1">
    <property type="organism name" value="mouse"/>
</dbReference>
<feature type="compositionally biased region" description="Polar residues" evidence="1">
    <location>
        <begin position="77"/>
        <end position="95"/>
    </location>
</feature>
<dbReference type="MGI" id="MGI:2147274">
    <property type="gene designation" value="Arap3"/>
</dbReference>
<gene>
    <name evidence="2 3" type="primary">Arap3</name>
    <name evidence="3" type="synonym">Centd3</name>
</gene>
<feature type="compositionally biased region" description="Low complexity" evidence="1">
    <location>
        <begin position="150"/>
        <end position="161"/>
    </location>
</feature>